<dbReference type="NCBIfam" id="NF009853">
    <property type="entry name" value="PRK13320.1-5"/>
    <property type="match status" value="1"/>
</dbReference>
<evidence type="ECO:0000256" key="15">
    <source>
        <dbReference type="ARBA" id="ARBA00040883"/>
    </source>
</evidence>
<dbReference type="RefSeq" id="WP_188458305.1">
    <property type="nucleotide sequence ID" value="NZ_BMGM01000005.1"/>
</dbReference>
<name>A0ABQ1SEL2_9FLAO</name>
<keyword evidence="8 16" id="KW-0808">Transferase</keyword>
<feature type="binding site" evidence="16">
    <location>
        <position position="121"/>
    </location>
    <ligand>
        <name>ATP</name>
        <dbReference type="ChEBI" id="CHEBI:30616"/>
    </ligand>
</feature>
<evidence type="ECO:0000256" key="13">
    <source>
        <dbReference type="ARBA" id="ARBA00022993"/>
    </source>
</evidence>
<comment type="subcellular location">
    <subcellularLocation>
        <location evidence="3 16">Cytoplasm</location>
    </subcellularLocation>
</comment>
<protein>
    <recommendedName>
        <fullName evidence="15 16">Type III pantothenate kinase</fullName>
        <ecNumber evidence="6 16">2.7.1.33</ecNumber>
    </recommendedName>
    <alternativeName>
        <fullName evidence="16">PanK-III</fullName>
    </alternativeName>
    <alternativeName>
        <fullName evidence="16">Pantothenic acid kinase</fullName>
    </alternativeName>
</protein>
<keyword evidence="7 16" id="KW-0963">Cytoplasm</keyword>
<evidence type="ECO:0000256" key="2">
    <source>
        <dbReference type="ARBA" id="ARBA00001958"/>
    </source>
</evidence>
<evidence type="ECO:0000256" key="11">
    <source>
        <dbReference type="ARBA" id="ARBA00022840"/>
    </source>
</evidence>
<evidence type="ECO:0000256" key="9">
    <source>
        <dbReference type="ARBA" id="ARBA00022741"/>
    </source>
</evidence>
<feature type="binding site" evidence="16">
    <location>
        <begin position="6"/>
        <end position="13"/>
    </location>
    <ligand>
        <name>ATP</name>
        <dbReference type="ChEBI" id="CHEBI:30616"/>
    </ligand>
</feature>
<keyword evidence="11 16" id="KW-0067">ATP-binding</keyword>
<feature type="active site" description="Proton acceptor" evidence="16">
    <location>
        <position position="97"/>
    </location>
</feature>
<comment type="caution">
    <text evidence="17">The sequence shown here is derived from an EMBL/GenBank/DDBJ whole genome shotgun (WGS) entry which is preliminary data.</text>
</comment>
<dbReference type="InterPro" id="IPR043129">
    <property type="entry name" value="ATPase_NBD"/>
</dbReference>
<evidence type="ECO:0000256" key="12">
    <source>
        <dbReference type="ARBA" id="ARBA00022958"/>
    </source>
</evidence>
<reference evidence="18" key="1">
    <citation type="journal article" date="2019" name="Int. J. Syst. Evol. Microbiol.">
        <title>The Global Catalogue of Microorganisms (GCM) 10K type strain sequencing project: providing services to taxonomists for standard genome sequencing and annotation.</title>
        <authorList>
            <consortium name="The Broad Institute Genomics Platform"/>
            <consortium name="The Broad Institute Genome Sequencing Center for Infectious Disease"/>
            <person name="Wu L."/>
            <person name="Ma J."/>
        </authorList>
    </citation>
    <scope>NUCLEOTIDE SEQUENCE [LARGE SCALE GENOMIC DNA]</scope>
    <source>
        <strain evidence="18">CGMCC 1.12931</strain>
    </source>
</reference>
<dbReference type="Gene3D" id="3.30.420.40">
    <property type="match status" value="2"/>
</dbReference>
<keyword evidence="10 16" id="KW-0418">Kinase</keyword>
<evidence type="ECO:0000256" key="1">
    <source>
        <dbReference type="ARBA" id="ARBA00001206"/>
    </source>
</evidence>
<keyword evidence="18" id="KW-1185">Reference proteome</keyword>
<dbReference type="Pfam" id="PF03309">
    <property type="entry name" value="Pan_kinase"/>
    <property type="match status" value="1"/>
</dbReference>
<keyword evidence="12 16" id="KW-0630">Potassium</keyword>
<dbReference type="PANTHER" id="PTHR34265">
    <property type="entry name" value="TYPE III PANTOTHENATE KINASE"/>
    <property type="match status" value="1"/>
</dbReference>
<comment type="function">
    <text evidence="16">Catalyzes the phosphorylation of pantothenate (Pan), the first step in CoA biosynthesis.</text>
</comment>
<feature type="binding site" evidence="16">
    <location>
        <position position="88"/>
    </location>
    <ligand>
        <name>substrate</name>
    </ligand>
</feature>
<comment type="pathway">
    <text evidence="4 16">Cofactor biosynthesis; coenzyme A biosynthesis; CoA from (R)-pantothenate: step 1/5.</text>
</comment>
<evidence type="ECO:0000256" key="14">
    <source>
        <dbReference type="ARBA" id="ARBA00038036"/>
    </source>
</evidence>
<feature type="binding site" evidence="16">
    <location>
        <begin position="95"/>
        <end position="98"/>
    </location>
    <ligand>
        <name>substrate</name>
    </ligand>
</feature>
<evidence type="ECO:0000313" key="18">
    <source>
        <dbReference type="Proteomes" id="UP000599179"/>
    </source>
</evidence>
<evidence type="ECO:0000256" key="8">
    <source>
        <dbReference type="ARBA" id="ARBA00022679"/>
    </source>
</evidence>
<accession>A0ABQ1SEL2</accession>
<comment type="cofactor">
    <cofactor evidence="16">
        <name>NH4(+)</name>
        <dbReference type="ChEBI" id="CHEBI:28938"/>
    </cofactor>
    <cofactor evidence="16">
        <name>K(+)</name>
        <dbReference type="ChEBI" id="CHEBI:29103"/>
    </cofactor>
    <text evidence="16">A monovalent cation. Ammonium or potassium.</text>
</comment>
<evidence type="ECO:0000256" key="6">
    <source>
        <dbReference type="ARBA" id="ARBA00012102"/>
    </source>
</evidence>
<dbReference type="Proteomes" id="UP000599179">
    <property type="component" value="Unassembled WGS sequence"/>
</dbReference>
<dbReference type="EC" id="2.7.1.33" evidence="6 16"/>
<dbReference type="EMBL" id="BMGM01000005">
    <property type="protein sequence ID" value="GGE34253.1"/>
    <property type="molecule type" value="Genomic_DNA"/>
</dbReference>
<evidence type="ECO:0000256" key="16">
    <source>
        <dbReference type="HAMAP-Rule" id="MF_01274"/>
    </source>
</evidence>
<comment type="catalytic activity">
    <reaction evidence="1 16">
        <text>(R)-pantothenate + ATP = (R)-4'-phosphopantothenate + ADP + H(+)</text>
        <dbReference type="Rhea" id="RHEA:16373"/>
        <dbReference type="ChEBI" id="CHEBI:10986"/>
        <dbReference type="ChEBI" id="CHEBI:15378"/>
        <dbReference type="ChEBI" id="CHEBI:29032"/>
        <dbReference type="ChEBI" id="CHEBI:30616"/>
        <dbReference type="ChEBI" id="CHEBI:456216"/>
        <dbReference type="EC" id="2.7.1.33"/>
    </reaction>
</comment>
<evidence type="ECO:0000256" key="4">
    <source>
        <dbReference type="ARBA" id="ARBA00005225"/>
    </source>
</evidence>
<organism evidence="17 18">
    <name type="scientific">Psychroflexus planctonicus</name>
    <dbReference type="NCBI Taxonomy" id="1526575"/>
    <lineage>
        <taxon>Bacteria</taxon>
        <taxon>Pseudomonadati</taxon>
        <taxon>Bacteroidota</taxon>
        <taxon>Flavobacteriia</taxon>
        <taxon>Flavobacteriales</taxon>
        <taxon>Flavobacteriaceae</taxon>
        <taxon>Psychroflexus</taxon>
    </lineage>
</organism>
<feature type="binding site" evidence="16">
    <location>
        <position position="118"/>
    </location>
    <ligand>
        <name>K(+)</name>
        <dbReference type="ChEBI" id="CHEBI:29103"/>
    </ligand>
</feature>
<comment type="cofactor">
    <cofactor evidence="2">
        <name>K(+)</name>
        <dbReference type="ChEBI" id="CHEBI:29103"/>
    </cofactor>
</comment>
<dbReference type="NCBIfam" id="TIGR00671">
    <property type="entry name" value="baf"/>
    <property type="match status" value="1"/>
</dbReference>
<keyword evidence="13 16" id="KW-0173">Coenzyme A biosynthesis</keyword>
<dbReference type="InterPro" id="IPR004619">
    <property type="entry name" value="Type_III_PanK"/>
</dbReference>
<sequence>MNLVVDVGNSLVKYGVYNKQHDLVISKSVHKTSFTEELNKLFNAYTTISNSILSASGQLNQDWYKLLQNKTACILFTHQTLIPIQNNYHSPKTLGLDRIALAVSAKNQFPEKNCLIVDVGTCITYDFVSQDGIYQGGAISPGIEMRFKAMHTFTANLPFVNEKLKMPSEYLGKNTIDCLKIGVLQAIIHEIEGFAKQYSTDNEHLTLVLTGGNAQVLAERVKNSIFANLNFQLAGLYQILIFNINANKK</sequence>
<evidence type="ECO:0000256" key="3">
    <source>
        <dbReference type="ARBA" id="ARBA00004496"/>
    </source>
</evidence>
<evidence type="ECO:0000256" key="10">
    <source>
        <dbReference type="ARBA" id="ARBA00022777"/>
    </source>
</evidence>
<dbReference type="SUPFAM" id="SSF53067">
    <property type="entry name" value="Actin-like ATPase domain"/>
    <property type="match status" value="2"/>
</dbReference>
<gene>
    <name evidence="16 17" type="primary">coaX</name>
    <name evidence="17" type="ORF">GCM10010832_13050</name>
</gene>
<evidence type="ECO:0000256" key="5">
    <source>
        <dbReference type="ARBA" id="ARBA00011738"/>
    </source>
</evidence>
<feature type="binding site" evidence="16">
    <location>
        <position position="175"/>
    </location>
    <ligand>
        <name>substrate</name>
    </ligand>
</feature>
<dbReference type="HAMAP" id="MF_01274">
    <property type="entry name" value="Pantothen_kinase_3"/>
    <property type="match status" value="1"/>
</dbReference>
<proteinExistence type="inferred from homology"/>
<dbReference type="PANTHER" id="PTHR34265:SF1">
    <property type="entry name" value="TYPE III PANTOTHENATE KINASE"/>
    <property type="match status" value="1"/>
</dbReference>
<evidence type="ECO:0000256" key="7">
    <source>
        <dbReference type="ARBA" id="ARBA00022490"/>
    </source>
</evidence>
<dbReference type="CDD" id="cd24015">
    <property type="entry name" value="ASKHA_NBD_PanK-III"/>
    <property type="match status" value="1"/>
</dbReference>
<keyword evidence="9 16" id="KW-0547">Nucleotide-binding</keyword>
<evidence type="ECO:0000313" key="17">
    <source>
        <dbReference type="EMBL" id="GGE34253.1"/>
    </source>
</evidence>
<comment type="similarity">
    <text evidence="14 16">Belongs to the type III pantothenate kinase family.</text>
</comment>
<keyword evidence="16" id="KW-0479">Metal-binding</keyword>
<comment type="subunit">
    <text evidence="5 16">Homodimer.</text>
</comment>
<dbReference type="GO" id="GO:0016301">
    <property type="term" value="F:kinase activity"/>
    <property type="evidence" value="ECO:0007669"/>
    <property type="project" value="UniProtKB-KW"/>
</dbReference>